<name>A0A1M6BZC0_9RHOB</name>
<dbReference type="CDD" id="cd06532">
    <property type="entry name" value="Glyco_transf_25"/>
    <property type="match status" value="1"/>
</dbReference>
<keyword evidence="2" id="KW-0808">Transferase</keyword>
<dbReference type="GO" id="GO:0016740">
    <property type="term" value="F:transferase activity"/>
    <property type="evidence" value="ECO:0007669"/>
    <property type="project" value="UniProtKB-KW"/>
</dbReference>
<dbReference type="RefSeq" id="WP_073326648.1">
    <property type="nucleotide sequence ID" value="NZ_FQYO01000002.1"/>
</dbReference>
<organism evidence="2 3">
    <name type="scientific">Wenxinia saemankumensis</name>
    <dbReference type="NCBI Taxonomy" id="1447782"/>
    <lineage>
        <taxon>Bacteria</taxon>
        <taxon>Pseudomonadati</taxon>
        <taxon>Pseudomonadota</taxon>
        <taxon>Alphaproteobacteria</taxon>
        <taxon>Rhodobacterales</taxon>
        <taxon>Roseobacteraceae</taxon>
        <taxon>Wenxinia</taxon>
    </lineage>
</organism>
<sequence>MPDPTPRALCINLARRDDRRTRMLRVAAGAGLALDWIDALDATDPAAAPALAALPPDGPTGRLGDGARACTLSHARAWRAAAESGADWTIVLEDDVILAPDSGAVLAALLRDPPQAVDIVKLEAGGTVPLGIVVGAELARPGGRAIRRCHQLATDSAAYAISAAGARQALARVSACNTGVDHFLFYPRPRRGGAGLRQALMVPPLAVQDRALASDIKGRRYGARDRLQRLRRGLYEGAQAGGLLRALASGARVVKAPYAADPRAQAPIGPDQP</sequence>
<evidence type="ECO:0000313" key="3">
    <source>
        <dbReference type="Proteomes" id="UP000184292"/>
    </source>
</evidence>
<protein>
    <submittedName>
        <fullName evidence="2">Glycosyl transferase, family 25</fullName>
    </submittedName>
</protein>
<dbReference type="Proteomes" id="UP000184292">
    <property type="component" value="Unassembled WGS sequence"/>
</dbReference>
<dbReference type="Pfam" id="PF01755">
    <property type="entry name" value="Glyco_transf_25"/>
    <property type="match status" value="1"/>
</dbReference>
<keyword evidence="3" id="KW-1185">Reference proteome</keyword>
<feature type="domain" description="Glycosyl transferase family 25" evidence="1">
    <location>
        <begin position="9"/>
        <end position="114"/>
    </location>
</feature>
<gene>
    <name evidence="2" type="ORF">SAMN05444417_0913</name>
</gene>
<dbReference type="AlphaFoldDB" id="A0A1M6BZC0"/>
<dbReference type="EMBL" id="FQYO01000002">
    <property type="protein sequence ID" value="SHI53798.1"/>
    <property type="molecule type" value="Genomic_DNA"/>
</dbReference>
<dbReference type="OrthoDB" id="259382at2"/>
<accession>A0A1M6BZC0</accession>
<dbReference type="InterPro" id="IPR002654">
    <property type="entry name" value="Glyco_trans_25"/>
</dbReference>
<dbReference type="STRING" id="1447782.SAMN05444417_0913"/>
<evidence type="ECO:0000259" key="1">
    <source>
        <dbReference type="Pfam" id="PF01755"/>
    </source>
</evidence>
<evidence type="ECO:0000313" key="2">
    <source>
        <dbReference type="EMBL" id="SHI53798.1"/>
    </source>
</evidence>
<reference evidence="2 3" key="1">
    <citation type="submission" date="2016-11" db="EMBL/GenBank/DDBJ databases">
        <authorList>
            <person name="Jaros S."/>
            <person name="Januszkiewicz K."/>
            <person name="Wedrychowicz H."/>
        </authorList>
    </citation>
    <scope>NUCLEOTIDE SEQUENCE [LARGE SCALE GENOMIC DNA]</scope>
    <source>
        <strain evidence="2 3">DSM 100565</strain>
    </source>
</reference>
<proteinExistence type="predicted"/>